<accession>A0AB39U495</accession>
<protein>
    <submittedName>
        <fullName evidence="1">Uncharacterized protein</fullName>
    </submittedName>
</protein>
<evidence type="ECO:0000313" key="1">
    <source>
        <dbReference type="EMBL" id="XDS43816.1"/>
    </source>
</evidence>
<proteinExistence type="predicted"/>
<dbReference type="EMBL" id="CP129674">
    <property type="protein sequence ID" value="XDS43816.1"/>
    <property type="molecule type" value="Genomic_DNA"/>
</dbReference>
<dbReference type="RefSeq" id="WP_369343409.1">
    <property type="nucleotide sequence ID" value="NZ_CP129674.1"/>
</dbReference>
<name>A0AB39U495_9BIFI</name>
<sequence>MSQYHVHALRLPGVISLTYVIWPHSKQQRIHLLTQRGIVTIPNPE</sequence>
<reference evidence="1" key="1">
    <citation type="submission" date="2023-07" db="EMBL/GenBank/DDBJ databases">
        <title>Bifidobacterium aquikefiriaerophilum sp. nov. and Bifidobacterium eccum sp. nov., isolated from water kefir.</title>
        <authorList>
            <person name="Breselge S."/>
            <person name="Bellassi P."/>
            <person name="Barcenilla C."/>
            <person name="Alvarez-Ordonez A."/>
            <person name="Morelli L."/>
            <person name="Cotter P.D."/>
        </authorList>
    </citation>
    <scope>NUCLEOTIDE SEQUENCE</scope>
    <source>
        <strain evidence="1">WK041_4_12</strain>
    </source>
</reference>
<gene>
    <name evidence="1" type="ORF">QN215_05825</name>
</gene>
<dbReference type="AlphaFoldDB" id="A0AB39U495"/>
<organism evidence="1">
    <name type="scientific">Bifidobacterium aquikefiricola</name>
    <dbReference type="NCBI Taxonomy" id="3059038"/>
    <lineage>
        <taxon>Bacteria</taxon>
        <taxon>Bacillati</taxon>
        <taxon>Actinomycetota</taxon>
        <taxon>Actinomycetes</taxon>
        <taxon>Bifidobacteriales</taxon>
        <taxon>Bifidobacteriaceae</taxon>
        <taxon>Bifidobacterium</taxon>
    </lineage>
</organism>
<dbReference type="KEGG" id="baqk:QN215_05825"/>